<organism evidence="2 3">
    <name type="scientific">Litoribaculum gwangyangense</name>
    <dbReference type="NCBI Taxonomy" id="1130722"/>
    <lineage>
        <taxon>Bacteria</taxon>
        <taxon>Pseudomonadati</taxon>
        <taxon>Bacteroidota</taxon>
        <taxon>Flavobacteriia</taxon>
        <taxon>Flavobacteriales</taxon>
        <taxon>Flavobacteriaceae</taxon>
        <taxon>Litoribaculum</taxon>
    </lineage>
</organism>
<evidence type="ECO:0000313" key="3">
    <source>
        <dbReference type="Proteomes" id="UP001501433"/>
    </source>
</evidence>
<protein>
    <submittedName>
        <fullName evidence="2">Uncharacterized protein</fullName>
    </submittedName>
</protein>
<proteinExistence type="predicted"/>
<sequence>MAISCVTAAVLGHGKAITMAYTTKQKIVLNKGDTFLPKSNIVPCNLACAKMAKSGIITVVIMNPMETIHQSGPDLKPKRGGKIKFPAPKNPANKAKPNTKVSLVLFIVWLIFD</sequence>
<feature type="region of interest" description="Disordered" evidence="1">
    <location>
        <begin position="70"/>
        <end position="94"/>
    </location>
</feature>
<dbReference type="EMBL" id="BAABJW010000001">
    <property type="protein sequence ID" value="GAA4803989.1"/>
    <property type="molecule type" value="Genomic_DNA"/>
</dbReference>
<dbReference type="Proteomes" id="UP001501433">
    <property type="component" value="Unassembled WGS sequence"/>
</dbReference>
<reference evidence="3" key="1">
    <citation type="journal article" date="2019" name="Int. J. Syst. Evol. Microbiol.">
        <title>The Global Catalogue of Microorganisms (GCM) 10K type strain sequencing project: providing services to taxonomists for standard genome sequencing and annotation.</title>
        <authorList>
            <consortium name="The Broad Institute Genomics Platform"/>
            <consortium name="The Broad Institute Genome Sequencing Center for Infectious Disease"/>
            <person name="Wu L."/>
            <person name="Ma J."/>
        </authorList>
    </citation>
    <scope>NUCLEOTIDE SEQUENCE [LARGE SCALE GENOMIC DNA]</scope>
    <source>
        <strain evidence="3">JCM 18325</strain>
    </source>
</reference>
<keyword evidence="3" id="KW-1185">Reference proteome</keyword>
<gene>
    <name evidence="2" type="ORF">GCM10023330_07840</name>
</gene>
<accession>A0ABP9C4J4</accession>
<comment type="caution">
    <text evidence="2">The sequence shown here is derived from an EMBL/GenBank/DDBJ whole genome shotgun (WGS) entry which is preliminary data.</text>
</comment>
<evidence type="ECO:0000256" key="1">
    <source>
        <dbReference type="SAM" id="MobiDB-lite"/>
    </source>
</evidence>
<name>A0ABP9C4J4_9FLAO</name>
<evidence type="ECO:0000313" key="2">
    <source>
        <dbReference type="EMBL" id="GAA4803989.1"/>
    </source>
</evidence>